<keyword evidence="1" id="KW-0472">Membrane</keyword>
<protein>
    <submittedName>
        <fullName evidence="2">Uncharacterized protein</fullName>
    </submittedName>
</protein>
<gene>
    <name evidence="2" type="ORF">I8Y00_000577</name>
</gene>
<reference evidence="2" key="1">
    <citation type="journal article" date="2018" name="Genome Biol.">
        <title>SKESA: strategic k-mer extension for scrupulous assemblies.</title>
        <authorList>
            <person name="Souvorov A."/>
            <person name="Agarwala R."/>
            <person name="Lipman D.J."/>
        </authorList>
    </citation>
    <scope>NUCLEOTIDE SEQUENCE</scope>
    <source>
        <strain evidence="2">YDC697-2</strain>
    </source>
</reference>
<dbReference type="Proteomes" id="UP000864563">
    <property type="component" value="Unassembled WGS sequence"/>
</dbReference>
<reference evidence="2" key="2">
    <citation type="submission" date="2020-11" db="EMBL/GenBank/DDBJ databases">
        <authorList>
            <consortium name="NCBI Pathogen Detection Project"/>
        </authorList>
    </citation>
    <scope>NUCLEOTIDE SEQUENCE</scope>
    <source>
        <strain evidence="2">YDC697-2</strain>
    </source>
</reference>
<accession>A0A8H9TU03</accession>
<dbReference type="GeneID" id="92973761"/>
<dbReference type="EMBL" id="DACSDU010000002">
    <property type="protein sequence ID" value="HAT1584278.1"/>
    <property type="molecule type" value="Genomic_DNA"/>
</dbReference>
<proteinExistence type="predicted"/>
<evidence type="ECO:0000313" key="2">
    <source>
        <dbReference type="EMBL" id="HAT1584278.1"/>
    </source>
</evidence>
<evidence type="ECO:0000256" key="1">
    <source>
        <dbReference type="SAM" id="Phobius"/>
    </source>
</evidence>
<feature type="transmembrane region" description="Helical" evidence="1">
    <location>
        <begin position="12"/>
        <end position="33"/>
    </location>
</feature>
<organism evidence="2">
    <name type="scientific">Citrobacter farmeri</name>
    <dbReference type="NCBI Taxonomy" id="67824"/>
    <lineage>
        <taxon>Bacteria</taxon>
        <taxon>Pseudomonadati</taxon>
        <taxon>Pseudomonadota</taxon>
        <taxon>Gammaproteobacteria</taxon>
        <taxon>Enterobacterales</taxon>
        <taxon>Enterobacteriaceae</taxon>
        <taxon>Citrobacter</taxon>
    </lineage>
</organism>
<comment type="caution">
    <text evidence="2">The sequence shown here is derived from an EMBL/GenBank/DDBJ whole genome shotgun (WGS) entry which is preliminary data.</text>
</comment>
<keyword evidence="1" id="KW-0812">Transmembrane</keyword>
<dbReference type="AlphaFoldDB" id="A0A8H9TU03"/>
<dbReference type="OrthoDB" id="6644769at2"/>
<sequence>MVYKYRYLPKKYIVISFLLVFSSLLIMAAGAWFGVISHLSDGKPINGMTVFLTIGITFVATGPLIVLNEKLIKSKCVWDQVSVSEKEISSSRYGFLDIKDVKRIYVNDLSKVYTFSITTNDRRFKFTCLNFLGREGPTEYDCDKESLKSLAENLLQLANSPNYNITVGKESSSGILFVLSCVAMLLLIPEFIYAPGRMIFVAPFVIPLFFCFVEKTSI</sequence>
<feature type="transmembrane region" description="Helical" evidence="1">
    <location>
        <begin position="198"/>
        <end position="213"/>
    </location>
</feature>
<feature type="transmembrane region" description="Helical" evidence="1">
    <location>
        <begin position="174"/>
        <end position="192"/>
    </location>
</feature>
<dbReference type="RefSeq" id="WP_042319927.1">
    <property type="nucleotide sequence ID" value="NZ_CABMNX010000001.1"/>
</dbReference>
<keyword evidence="1" id="KW-1133">Transmembrane helix</keyword>
<dbReference type="KEGG" id="cfar:CI104_09740"/>
<name>A0A8H9TU03_9ENTR</name>
<feature type="transmembrane region" description="Helical" evidence="1">
    <location>
        <begin position="45"/>
        <end position="67"/>
    </location>
</feature>